<dbReference type="CDD" id="cd04301">
    <property type="entry name" value="NAT_SF"/>
    <property type="match status" value="1"/>
</dbReference>
<dbReference type="Gene3D" id="3.40.630.30">
    <property type="match status" value="1"/>
</dbReference>
<evidence type="ECO:0000313" key="2">
    <source>
        <dbReference type="EMBL" id="URN92495.1"/>
    </source>
</evidence>
<dbReference type="GO" id="GO:0016747">
    <property type="term" value="F:acyltransferase activity, transferring groups other than amino-acyl groups"/>
    <property type="evidence" value="ECO:0007669"/>
    <property type="project" value="InterPro"/>
</dbReference>
<dbReference type="EMBL" id="CP097899">
    <property type="protein sequence ID" value="URN92495.1"/>
    <property type="molecule type" value="Genomic_DNA"/>
</dbReference>
<reference evidence="2" key="1">
    <citation type="submission" date="2022-05" db="EMBL/GenBank/DDBJ databases">
        <title>Novel bacterial taxa in a minimal lignocellulolytic consortium and its capacity to transform plastics disclosed by genome-resolved metagenomics.</title>
        <authorList>
            <person name="Rodriguez C.A.D."/>
            <person name="Diaz-Garcia L."/>
            <person name="Herrera K."/>
            <person name="Tarazona N.A."/>
            <person name="Sproer C."/>
            <person name="Overmann J."/>
            <person name="Jimenez D.J."/>
        </authorList>
    </citation>
    <scope>NUCLEOTIDE SEQUENCE</scope>
    <source>
        <strain evidence="2">MAG5</strain>
    </source>
</reference>
<dbReference type="SUPFAM" id="SSF55729">
    <property type="entry name" value="Acyl-CoA N-acyltransferases (Nat)"/>
    <property type="match status" value="1"/>
</dbReference>
<sequence length="179" mass="20856">MINTIQLIELIDENQIQHEFLFSLFVSTRAVEMAAWGWSNPQALLFLSSQYDIQQRSYKQQFDNLKTYMIYQAEQPIGVIQLDEQTSSIRIVNLIITSNMQGLGIGTSVLRFLQRNAGQQHKSIELSVENTNHAKQWYIHLGFALVSVQDWNSSMIWCPEQLATNCFIEERYEVSWNNF</sequence>
<evidence type="ECO:0000259" key="1">
    <source>
        <dbReference type="PROSITE" id="PS51186"/>
    </source>
</evidence>
<organism evidence="2 3">
    <name type="scientific">Candidatus Pristimantibacillus lignocellulolyticus</name>
    <dbReference type="NCBI Taxonomy" id="2994561"/>
    <lineage>
        <taxon>Bacteria</taxon>
        <taxon>Bacillati</taxon>
        <taxon>Bacillota</taxon>
        <taxon>Bacilli</taxon>
        <taxon>Bacillales</taxon>
        <taxon>Paenibacillaceae</taxon>
        <taxon>Candidatus Pristimantibacillus</taxon>
    </lineage>
</organism>
<gene>
    <name evidence="2" type="ORF">NAG76_11345</name>
</gene>
<evidence type="ECO:0000313" key="3">
    <source>
        <dbReference type="Proteomes" id="UP001056756"/>
    </source>
</evidence>
<proteinExistence type="predicted"/>
<dbReference type="KEGG" id="plig:NAG76_11345"/>
<protein>
    <submittedName>
        <fullName evidence="2">GNAT family N-acetyltransferase</fullName>
    </submittedName>
</protein>
<dbReference type="PROSITE" id="PS51186">
    <property type="entry name" value="GNAT"/>
    <property type="match status" value="1"/>
</dbReference>
<dbReference type="AlphaFoldDB" id="A0A9J6Z940"/>
<dbReference type="InterPro" id="IPR000182">
    <property type="entry name" value="GNAT_dom"/>
</dbReference>
<dbReference type="Pfam" id="PF13673">
    <property type="entry name" value="Acetyltransf_10"/>
    <property type="match status" value="1"/>
</dbReference>
<accession>A0A9J6Z940</accession>
<feature type="domain" description="N-acetyltransferase" evidence="1">
    <location>
        <begin position="31"/>
        <end position="163"/>
    </location>
</feature>
<dbReference type="Proteomes" id="UP001056756">
    <property type="component" value="Chromosome"/>
</dbReference>
<dbReference type="InterPro" id="IPR016181">
    <property type="entry name" value="Acyl_CoA_acyltransferase"/>
</dbReference>
<name>A0A9J6Z940_9BACL</name>